<gene>
    <name evidence="1" type="ORF">RIEGSTA812A_PEG_623</name>
</gene>
<dbReference type="AlphaFoldDB" id="A0A484H6R4"/>
<dbReference type="EMBL" id="LR026963">
    <property type="protein sequence ID" value="VBB69150.1"/>
    <property type="molecule type" value="Genomic_DNA"/>
</dbReference>
<proteinExistence type="predicted"/>
<reference evidence="1" key="1">
    <citation type="submission" date="2018-10" db="EMBL/GenBank/DDBJ databases">
        <authorList>
            <person name="Gruber-Vodicka H."/>
            <person name="Jaeckle O."/>
        </authorList>
    </citation>
    <scope>NUCLEOTIDE SEQUENCE</scope>
</reference>
<organism evidence="1">
    <name type="scientific">invertebrate metagenome</name>
    <dbReference type="NCBI Taxonomy" id="1711999"/>
    <lineage>
        <taxon>unclassified sequences</taxon>
        <taxon>metagenomes</taxon>
        <taxon>organismal metagenomes</taxon>
    </lineage>
</organism>
<protein>
    <submittedName>
        <fullName evidence="1">Uncharacterized protein</fullName>
    </submittedName>
</protein>
<sequence length="65" mass="6865">MALFCLSSVSGSGQIEKSRQRFSAAPANPLLILFEKRCHPDAAAGCESSRGHLIGDGHEAVRDPA</sequence>
<name>A0A484H6R4_9ZZZZ</name>
<evidence type="ECO:0000313" key="1">
    <source>
        <dbReference type="EMBL" id="VBB69150.1"/>
    </source>
</evidence>
<accession>A0A484H6R4</accession>